<keyword evidence="3" id="KW-1185">Reference proteome</keyword>
<name>A0A0C1FG99_9SPHI</name>
<comment type="caution">
    <text evidence="2">The sequence shown here is derived from an EMBL/GenBank/DDBJ whole genome shotgun (WGS) entry which is preliminary data.</text>
</comment>
<dbReference type="Proteomes" id="UP000031246">
    <property type="component" value="Unassembled WGS sequence"/>
</dbReference>
<evidence type="ECO:0000313" key="2">
    <source>
        <dbReference type="EMBL" id="KIA90828.1"/>
    </source>
</evidence>
<dbReference type="OrthoDB" id="753337at2"/>
<evidence type="ECO:0000256" key="1">
    <source>
        <dbReference type="SAM" id="Phobius"/>
    </source>
</evidence>
<feature type="transmembrane region" description="Helical" evidence="1">
    <location>
        <begin position="155"/>
        <end position="174"/>
    </location>
</feature>
<sequence>MNLEQEWQNLSVEFNTKAGQIDSTKLNIDEKAHSLLQDLIFKMKWKLRWIRIIDLPLLALAIFAKGDLKILLLLVVITYEICRALGVRDFNKIKTAVDYNANTKQVLTDNFNAIKKILRGETIFGYIFLPLAGPIGLLAYRLYVHQTMAQVIQLPHFFLQMALLALVGIPFIWLTKRMNDSIFAAPLKQLKDKLNDLMD</sequence>
<dbReference type="RefSeq" id="WP_039482248.1">
    <property type="nucleotide sequence ID" value="NZ_JSYN01000039.1"/>
</dbReference>
<keyword evidence="1" id="KW-0472">Membrane</keyword>
<protein>
    <submittedName>
        <fullName evidence="2">Uncharacterized protein</fullName>
    </submittedName>
</protein>
<evidence type="ECO:0000313" key="3">
    <source>
        <dbReference type="Proteomes" id="UP000031246"/>
    </source>
</evidence>
<feature type="transmembrane region" description="Helical" evidence="1">
    <location>
        <begin position="70"/>
        <end position="86"/>
    </location>
</feature>
<keyword evidence="1" id="KW-1133">Transmembrane helix</keyword>
<reference evidence="2 3" key="1">
    <citation type="submission" date="2014-10" db="EMBL/GenBank/DDBJ databases">
        <title>Pedobacter Kyungheensis.</title>
        <authorList>
            <person name="Anderson B.M."/>
            <person name="Newman J.D."/>
        </authorList>
    </citation>
    <scope>NUCLEOTIDE SEQUENCE [LARGE SCALE GENOMIC DNA]</scope>
    <source>
        <strain evidence="2 3">KACC 16221</strain>
    </source>
</reference>
<proteinExistence type="predicted"/>
<feature type="transmembrane region" description="Helical" evidence="1">
    <location>
        <begin position="47"/>
        <end position="64"/>
    </location>
</feature>
<feature type="transmembrane region" description="Helical" evidence="1">
    <location>
        <begin position="123"/>
        <end position="143"/>
    </location>
</feature>
<organism evidence="2 3">
    <name type="scientific">Pedobacter kyungheensis</name>
    <dbReference type="NCBI Taxonomy" id="1069985"/>
    <lineage>
        <taxon>Bacteria</taxon>
        <taxon>Pseudomonadati</taxon>
        <taxon>Bacteroidota</taxon>
        <taxon>Sphingobacteriia</taxon>
        <taxon>Sphingobacteriales</taxon>
        <taxon>Sphingobacteriaceae</taxon>
        <taxon>Pedobacter</taxon>
    </lineage>
</organism>
<dbReference type="AlphaFoldDB" id="A0A0C1FG99"/>
<dbReference type="EMBL" id="JSYN01000039">
    <property type="protein sequence ID" value="KIA90828.1"/>
    <property type="molecule type" value="Genomic_DNA"/>
</dbReference>
<accession>A0A0C1FG99</accession>
<keyword evidence="1" id="KW-0812">Transmembrane</keyword>
<gene>
    <name evidence="2" type="ORF">OC25_24430</name>
</gene>